<evidence type="ECO:0000313" key="3">
    <source>
        <dbReference type="WBParaSite" id="SVE_0971000.2"/>
    </source>
</evidence>
<protein>
    <submittedName>
        <fullName evidence="3">MARVEL domain-containing protein</fullName>
    </submittedName>
</protein>
<dbReference type="Proteomes" id="UP000035680">
    <property type="component" value="Unassembled WGS sequence"/>
</dbReference>
<evidence type="ECO:0000256" key="1">
    <source>
        <dbReference type="SAM" id="Phobius"/>
    </source>
</evidence>
<keyword evidence="1" id="KW-0812">Transmembrane</keyword>
<dbReference type="AlphaFoldDB" id="A0A0K0FKZ6"/>
<name>A0A0K0FKZ6_STRVS</name>
<feature type="transmembrane region" description="Helical" evidence="1">
    <location>
        <begin position="189"/>
        <end position="211"/>
    </location>
</feature>
<feature type="transmembrane region" description="Helical" evidence="1">
    <location>
        <begin position="100"/>
        <end position="133"/>
    </location>
</feature>
<accession>A0A0K0FKZ6</accession>
<feature type="transmembrane region" description="Helical" evidence="1">
    <location>
        <begin position="223"/>
        <end position="249"/>
    </location>
</feature>
<keyword evidence="1" id="KW-0472">Membrane</keyword>
<reference evidence="2" key="1">
    <citation type="submission" date="2014-07" db="EMBL/GenBank/DDBJ databases">
        <authorList>
            <person name="Martin A.A"/>
            <person name="De Silva N."/>
        </authorList>
    </citation>
    <scope>NUCLEOTIDE SEQUENCE</scope>
</reference>
<reference evidence="3" key="2">
    <citation type="submission" date="2015-08" db="UniProtKB">
        <authorList>
            <consortium name="WormBaseParasite"/>
        </authorList>
    </citation>
    <scope>IDENTIFICATION</scope>
</reference>
<organism evidence="2 3">
    <name type="scientific">Strongyloides venezuelensis</name>
    <name type="common">Threadworm</name>
    <dbReference type="NCBI Taxonomy" id="75913"/>
    <lineage>
        <taxon>Eukaryota</taxon>
        <taxon>Metazoa</taxon>
        <taxon>Ecdysozoa</taxon>
        <taxon>Nematoda</taxon>
        <taxon>Chromadorea</taxon>
        <taxon>Rhabditida</taxon>
        <taxon>Tylenchina</taxon>
        <taxon>Panagrolaimomorpha</taxon>
        <taxon>Strongyloidoidea</taxon>
        <taxon>Strongyloididae</taxon>
        <taxon>Strongyloides</taxon>
    </lineage>
</organism>
<feature type="transmembrane region" description="Helical" evidence="1">
    <location>
        <begin position="153"/>
        <end position="177"/>
    </location>
</feature>
<keyword evidence="1" id="KW-1133">Transmembrane helix</keyword>
<keyword evidence="2" id="KW-1185">Reference proteome</keyword>
<sequence>MGNHNTIPINRTLSPNNNILNAQTNPNNIVITSLQSNMGTAEELSITDIENISQDPMSNSIEIATINANSVAYQKKILKNKNFNGKGIMKSQKPLIHRILFFGCFLLTKTFFLISIFEIICIITTLIWTIIVISYGEEKYSSYNKDLKQIIPYLYYFPLTLLMVFWIIAISVSMIGAKYLIPYLFLPNMITSIIASLSYLAIFVTGIIKVSNNYDYHAIQFSWPIGIVLALTLLLFLISSFFLICKCVCFADTLRKRKTVQVTDAIIKKIRKHNNFDDKEKEYDSISETFSTKSTVIVSDEFLKLPNKP</sequence>
<proteinExistence type="predicted"/>
<dbReference type="WBParaSite" id="SVE_0971000.2">
    <property type="protein sequence ID" value="SVE_0971000.2"/>
    <property type="gene ID" value="SVE_0971000"/>
</dbReference>
<evidence type="ECO:0000313" key="2">
    <source>
        <dbReference type="Proteomes" id="UP000035680"/>
    </source>
</evidence>